<dbReference type="AlphaFoldDB" id="A0A1H2PVF3"/>
<gene>
    <name evidence="8" type="ORF">SAMN05216551_111177</name>
</gene>
<dbReference type="InterPro" id="IPR036388">
    <property type="entry name" value="WH-like_DNA-bd_sf"/>
</dbReference>
<evidence type="ECO:0000256" key="2">
    <source>
        <dbReference type="ARBA" id="ARBA00023012"/>
    </source>
</evidence>
<evidence type="ECO:0000313" key="9">
    <source>
        <dbReference type="Proteomes" id="UP000243719"/>
    </source>
</evidence>
<evidence type="ECO:0000313" key="8">
    <source>
        <dbReference type="EMBL" id="SDV50416.1"/>
    </source>
</evidence>
<feature type="domain" description="OmpR/PhoB-type" evidence="7">
    <location>
        <begin position="125"/>
        <end position="224"/>
    </location>
</feature>
<feature type="DNA-binding region" description="OmpR/PhoB-type" evidence="5">
    <location>
        <begin position="125"/>
        <end position="224"/>
    </location>
</feature>
<keyword evidence="2" id="KW-0902">Two-component regulatory system</keyword>
<keyword evidence="9" id="KW-1185">Reference proteome</keyword>
<protein>
    <submittedName>
        <fullName evidence="8">DNA-binding response regulator, OmpR family, contains REC and winged-helix (WHTH) domain</fullName>
    </submittedName>
</protein>
<dbReference type="SUPFAM" id="SSF52172">
    <property type="entry name" value="CheY-like"/>
    <property type="match status" value="1"/>
</dbReference>
<dbReference type="Pfam" id="PF00486">
    <property type="entry name" value="Trans_reg_C"/>
    <property type="match status" value="1"/>
</dbReference>
<dbReference type="GO" id="GO:0000976">
    <property type="term" value="F:transcription cis-regulatory region binding"/>
    <property type="evidence" value="ECO:0007669"/>
    <property type="project" value="TreeGrafter"/>
</dbReference>
<name>A0A1H2PVF3_9BURK</name>
<dbReference type="STRING" id="1770053.SAMN05216551_111177"/>
<dbReference type="PROSITE" id="PS51755">
    <property type="entry name" value="OMPR_PHOB"/>
    <property type="match status" value="1"/>
</dbReference>
<keyword evidence="1" id="KW-0597">Phosphoprotein</keyword>
<reference evidence="9" key="1">
    <citation type="submission" date="2016-09" db="EMBL/GenBank/DDBJ databases">
        <authorList>
            <person name="Varghese N."/>
            <person name="Submissions S."/>
        </authorList>
    </citation>
    <scope>NUCLEOTIDE SEQUENCE [LARGE SCALE GENOMIC DNA]</scope>
    <source>
        <strain evidence="9">JS23</strain>
    </source>
</reference>
<dbReference type="InterPro" id="IPR001867">
    <property type="entry name" value="OmpR/PhoB-type_DNA-bd"/>
</dbReference>
<dbReference type="EMBL" id="FNLO01000011">
    <property type="protein sequence ID" value="SDV50416.1"/>
    <property type="molecule type" value="Genomic_DNA"/>
</dbReference>
<organism evidence="8 9">
    <name type="scientific">Chitinasiproducens palmae</name>
    <dbReference type="NCBI Taxonomy" id="1770053"/>
    <lineage>
        <taxon>Bacteria</taxon>
        <taxon>Pseudomonadati</taxon>
        <taxon>Pseudomonadota</taxon>
        <taxon>Betaproteobacteria</taxon>
        <taxon>Burkholderiales</taxon>
        <taxon>Burkholderiaceae</taxon>
        <taxon>Chitinasiproducens</taxon>
    </lineage>
</organism>
<dbReference type="Gene3D" id="1.10.10.10">
    <property type="entry name" value="Winged helix-like DNA-binding domain superfamily/Winged helix DNA-binding domain"/>
    <property type="match status" value="1"/>
</dbReference>
<dbReference type="GO" id="GO:0006355">
    <property type="term" value="P:regulation of DNA-templated transcription"/>
    <property type="evidence" value="ECO:0007669"/>
    <property type="project" value="InterPro"/>
</dbReference>
<keyword evidence="3 5" id="KW-0238">DNA-binding</keyword>
<comment type="caution">
    <text evidence="4">Lacks conserved residue(s) required for the propagation of feature annotation.</text>
</comment>
<evidence type="ECO:0000259" key="7">
    <source>
        <dbReference type="PROSITE" id="PS51755"/>
    </source>
</evidence>
<accession>A0A1H2PVF3</accession>
<proteinExistence type="predicted"/>
<dbReference type="InterPro" id="IPR011006">
    <property type="entry name" value="CheY-like_superfamily"/>
</dbReference>
<dbReference type="GO" id="GO:0000156">
    <property type="term" value="F:phosphorelay response regulator activity"/>
    <property type="evidence" value="ECO:0007669"/>
    <property type="project" value="TreeGrafter"/>
</dbReference>
<evidence type="ECO:0000256" key="1">
    <source>
        <dbReference type="ARBA" id="ARBA00022553"/>
    </source>
</evidence>
<dbReference type="Gene3D" id="3.40.50.2300">
    <property type="match status" value="1"/>
</dbReference>
<evidence type="ECO:0000256" key="4">
    <source>
        <dbReference type="PROSITE-ProRule" id="PRU00169"/>
    </source>
</evidence>
<dbReference type="Proteomes" id="UP000243719">
    <property type="component" value="Unassembled WGS sequence"/>
</dbReference>
<dbReference type="SMART" id="SM00862">
    <property type="entry name" value="Trans_reg_C"/>
    <property type="match status" value="1"/>
</dbReference>
<dbReference type="CDD" id="cd00383">
    <property type="entry name" value="trans_reg_C"/>
    <property type="match status" value="1"/>
</dbReference>
<evidence type="ECO:0000259" key="6">
    <source>
        <dbReference type="PROSITE" id="PS50110"/>
    </source>
</evidence>
<dbReference type="PROSITE" id="PS50110">
    <property type="entry name" value="RESPONSE_REGULATORY"/>
    <property type="match status" value="1"/>
</dbReference>
<dbReference type="PANTHER" id="PTHR48111:SF40">
    <property type="entry name" value="PHOSPHATE REGULON TRANSCRIPTIONAL REGULATORY PROTEIN PHOB"/>
    <property type="match status" value="1"/>
</dbReference>
<evidence type="ECO:0000256" key="3">
    <source>
        <dbReference type="ARBA" id="ARBA00023125"/>
    </source>
</evidence>
<evidence type="ECO:0000256" key="5">
    <source>
        <dbReference type="PROSITE-ProRule" id="PRU01091"/>
    </source>
</evidence>
<dbReference type="PANTHER" id="PTHR48111">
    <property type="entry name" value="REGULATOR OF RPOS"/>
    <property type="match status" value="1"/>
</dbReference>
<feature type="domain" description="Response regulatory" evidence="6">
    <location>
        <begin position="2"/>
        <end position="115"/>
    </location>
</feature>
<sequence>MRIALLEADVHLSQTVRQIFCNAEHHCHIFRRSDALLLKLQRDTFDLVVIAAASSQAALPALSRLKRKHSAMPMMVVSHAQTESALLTALDGAADDYIAIGSDRVLLARAQALTRLAQSAGNETALSTEFDDYSFEPAGFLVRMPSGTVTLTPKEFALALLMFRNMSRELSRDYLIETVWGRRAEVASRTLDTHASRLRSKLRLSPEHGYLLSAVYSQGYRLDRLPEDHALAIQAPPVALTLPGCSGPANKFAATAAG</sequence>
<dbReference type="SUPFAM" id="SSF46894">
    <property type="entry name" value="C-terminal effector domain of the bipartite response regulators"/>
    <property type="match status" value="1"/>
</dbReference>
<dbReference type="InterPro" id="IPR039420">
    <property type="entry name" value="WalR-like"/>
</dbReference>
<dbReference type="InterPro" id="IPR001789">
    <property type="entry name" value="Sig_transdc_resp-reg_receiver"/>
</dbReference>
<dbReference type="GO" id="GO:0032993">
    <property type="term" value="C:protein-DNA complex"/>
    <property type="evidence" value="ECO:0007669"/>
    <property type="project" value="TreeGrafter"/>
</dbReference>
<dbReference type="InterPro" id="IPR016032">
    <property type="entry name" value="Sig_transdc_resp-reg_C-effctor"/>
</dbReference>
<dbReference type="GO" id="GO:0005829">
    <property type="term" value="C:cytosol"/>
    <property type="evidence" value="ECO:0007669"/>
    <property type="project" value="TreeGrafter"/>
</dbReference>